<dbReference type="PATRIC" id="fig|1226633.4.peg.1895"/>
<dbReference type="Gene3D" id="3.40.1190.20">
    <property type="match status" value="1"/>
</dbReference>
<dbReference type="NCBIfam" id="TIGR00097">
    <property type="entry name" value="HMP-P_kinase"/>
    <property type="match status" value="1"/>
</dbReference>
<dbReference type="GO" id="GO:0005829">
    <property type="term" value="C:cytosol"/>
    <property type="evidence" value="ECO:0007669"/>
    <property type="project" value="TreeGrafter"/>
</dbReference>
<dbReference type="Pfam" id="PF08543">
    <property type="entry name" value="Phos_pyr_kin"/>
    <property type="match status" value="1"/>
</dbReference>
<dbReference type="PANTHER" id="PTHR20858">
    <property type="entry name" value="PHOSPHOMETHYLPYRIMIDINE KINASE"/>
    <property type="match status" value="1"/>
</dbReference>
<evidence type="ECO:0000256" key="4">
    <source>
        <dbReference type="ARBA" id="ARBA00022741"/>
    </source>
</evidence>
<dbReference type="GO" id="GO:0009228">
    <property type="term" value="P:thiamine biosynthetic process"/>
    <property type="evidence" value="ECO:0007669"/>
    <property type="project" value="InterPro"/>
</dbReference>
<evidence type="ECO:0000256" key="6">
    <source>
        <dbReference type="ARBA" id="ARBA00022840"/>
    </source>
</evidence>
<dbReference type="GO" id="GO:0008902">
    <property type="term" value="F:hydroxymethylpyrimidine kinase activity"/>
    <property type="evidence" value="ECO:0007669"/>
    <property type="project" value="UniProtKB-EC"/>
</dbReference>
<dbReference type="GO" id="GO:0008972">
    <property type="term" value="F:phosphomethylpyrimidine kinase activity"/>
    <property type="evidence" value="ECO:0007669"/>
    <property type="project" value="InterPro"/>
</dbReference>
<dbReference type="EMBL" id="AUZI01000023">
    <property type="protein sequence ID" value="KID48470.1"/>
    <property type="molecule type" value="Genomic_DNA"/>
</dbReference>
<organism evidence="8 9">
    <name type="scientific">Fusobacterium necrophorum subsp. funduliforme B35</name>
    <dbReference type="NCBI Taxonomy" id="1226633"/>
    <lineage>
        <taxon>Bacteria</taxon>
        <taxon>Fusobacteriati</taxon>
        <taxon>Fusobacteriota</taxon>
        <taxon>Fusobacteriia</taxon>
        <taxon>Fusobacteriales</taxon>
        <taxon>Fusobacteriaceae</taxon>
        <taxon>Fusobacterium</taxon>
    </lineage>
</organism>
<evidence type="ECO:0000313" key="9">
    <source>
        <dbReference type="Proteomes" id="UP000031184"/>
    </source>
</evidence>
<dbReference type="OrthoDB" id="9810880at2"/>
<dbReference type="Proteomes" id="UP000031184">
    <property type="component" value="Unassembled WGS sequence"/>
</dbReference>
<sequence length="265" mass="28653">MKTALSIAGSDCSGGAGIQADIKTMLANGVYGMTVITALTAQNTLGVNAILEVPTEFVEKQLESIFQDIYPNAIKIGMLSSSSSIRKIANILKKYEAKKIVLDPVMLSTSGTPLLHDDSIKDLQNFLFPLATLITPNIPEAEILSGISIQSEEDMERAAKKIAETYHCSVLCKGGHQRNTANDLLFEKGTYTWFYGEKIDNPNTHGTGCTLSSAIASHLAKGYSLKDSVQRSKEYLSSILRSMLNLGKGNGPLDHGFSNDNFNLS</sequence>
<keyword evidence="4" id="KW-0547">Nucleotide-binding</keyword>
<evidence type="ECO:0000256" key="1">
    <source>
        <dbReference type="ARBA" id="ARBA00004948"/>
    </source>
</evidence>
<dbReference type="InterPro" id="IPR004399">
    <property type="entry name" value="HMP/HMP-P_kinase_dom"/>
</dbReference>
<dbReference type="InterPro" id="IPR029056">
    <property type="entry name" value="Ribokinase-like"/>
</dbReference>
<dbReference type="SUPFAM" id="SSF53613">
    <property type="entry name" value="Ribokinase-like"/>
    <property type="match status" value="1"/>
</dbReference>
<evidence type="ECO:0000256" key="3">
    <source>
        <dbReference type="ARBA" id="ARBA00022679"/>
    </source>
</evidence>
<gene>
    <name evidence="8" type="ORF">C095_09350</name>
</gene>
<comment type="caution">
    <text evidence="8">The sequence shown here is derived from an EMBL/GenBank/DDBJ whole genome shotgun (WGS) entry which is preliminary data.</text>
</comment>
<name>A0A017H6X6_9FUSO</name>
<evidence type="ECO:0000256" key="5">
    <source>
        <dbReference type="ARBA" id="ARBA00022777"/>
    </source>
</evidence>
<dbReference type="FunFam" id="3.40.1190.20:FF:000003">
    <property type="entry name" value="Phosphomethylpyrimidine kinase ThiD"/>
    <property type="match status" value="1"/>
</dbReference>
<comment type="pathway">
    <text evidence="1">Cofactor biosynthesis; thiamine diphosphate biosynthesis.</text>
</comment>
<proteinExistence type="predicted"/>
<dbReference type="RefSeq" id="WP_039122298.1">
    <property type="nucleotide sequence ID" value="NZ_AOJP01000002.1"/>
</dbReference>
<keyword evidence="5 8" id="KW-0418">Kinase</keyword>
<keyword evidence="6" id="KW-0067">ATP-binding</keyword>
<dbReference type="InterPro" id="IPR013749">
    <property type="entry name" value="PM/HMP-P_kinase-1"/>
</dbReference>
<protein>
    <recommendedName>
        <fullName evidence="2">hydroxymethylpyrimidine kinase</fullName>
        <ecNumber evidence="2">2.7.1.49</ecNumber>
    </recommendedName>
</protein>
<accession>A0A017H6X6</accession>
<keyword evidence="3" id="KW-0808">Transferase</keyword>
<dbReference type="CDD" id="cd01169">
    <property type="entry name" value="HMPP_kinase"/>
    <property type="match status" value="1"/>
</dbReference>
<evidence type="ECO:0000256" key="2">
    <source>
        <dbReference type="ARBA" id="ARBA00012135"/>
    </source>
</evidence>
<reference evidence="8 9" key="1">
    <citation type="submission" date="2013-08" db="EMBL/GenBank/DDBJ databases">
        <title>An opportunistic ruminal bacterium that causes liver abscesses in cattle.</title>
        <authorList>
            <person name="Benahmed F.H."/>
            <person name="Rasmussen M."/>
            <person name="Harbottle H."/>
            <person name="Soppet D."/>
            <person name="Nagaraja T.G."/>
            <person name="Davidson M."/>
        </authorList>
    </citation>
    <scope>NUCLEOTIDE SEQUENCE [LARGE SCALE GENOMIC DNA]</scope>
    <source>
        <strain evidence="8 9">B35</strain>
    </source>
</reference>
<dbReference type="EC" id="2.7.1.49" evidence="2"/>
<dbReference type="GO" id="GO:0005524">
    <property type="term" value="F:ATP binding"/>
    <property type="evidence" value="ECO:0007669"/>
    <property type="project" value="UniProtKB-KW"/>
</dbReference>
<dbReference type="AlphaFoldDB" id="A0A017H6X6"/>
<evidence type="ECO:0000259" key="7">
    <source>
        <dbReference type="Pfam" id="PF08543"/>
    </source>
</evidence>
<evidence type="ECO:0000313" key="8">
    <source>
        <dbReference type="EMBL" id="KID48470.1"/>
    </source>
</evidence>
<feature type="domain" description="Pyridoxamine kinase/Phosphomethylpyrimidine kinase" evidence="7">
    <location>
        <begin position="11"/>
        <end position="254"/>
    </location>
</feature>
<dbReference type="PANTHER" id="PTHR20858:SF17">
    <property type="entry name" value="HYDROXYMETHYLPYRIMIDINE_PHOSPHOMETHYLPYRIMIDINE KINASE THI20-RELATED"/>
    <property type="match status" value="1"/>
</dbReference>